<gene>
    <name evidence="1" type="ORF">METZ01_LOCUS77209</name>
</gene>
<dbReference type="EMBL" id="UINC01005916">
    <property type="protein sequence ID" value="SVA24355.1"/>
    <property type="molecule type" value="Genomic_DNA"/>
</dbReference>
<evidence type="ECO:0008006" key="2">
    <source>
        <dbReference type="Google" id="ProtNLM"/>
    </source>
</evidence>
<reference evidence="1" key="1">
    <citation type="submission" date="2018-05" db="EMBL/GenBank/DDBJ databases">
        <authorList>
            <person name="Lanie J.A."/>
            <person name="Ng W.-L."/>
            <person name="Kazmierczak K.M."/>
            <person name="Andrzejewski T.M."/>
            <person name="Davidsen T.M."/>
            <person name="Wayne K.J."/>
            <person name="Tettelin H."/>
            <person name="Glass J.I."/>
            <person name="Rusch D."/>
            <person name="Podicherti R."/>
            <person name="Tsui H.-C.T."/>
            <person name="Winkler M.E."/>
        </authorList>
    </citation>
    <scope>NUCLEOTIDE SEQUENCE</scope>
</reference>
<organism evidence="1">
    <name type="scientific">marine metagenome</name>
    <dbReference type="NCBI Taxonomy" id="408172"/>
    <lineage>
        <taxon>unclassified sequences</taxon>
        <taxon>metagenomes</taxon>
        <taxon>ecological metagenomes</taxon>
    </lineage>
</organism>
<dbReference type="AlphaFoldDB" id="A0A381U7Z3"/>
<protein>
    <recommendedName>
        <fullName evidence="2">DUF4352 domain-containing protein</fullName>
    </recommendedName>
</protein>
<name>A0A381U7Z3_9ZZZZ</name>
<proteinExistence type="predicted"/>
<sequence length="189" mass="21323">MRLETFLKSKIELGFLLVSLIALLCVFACGANDHKDKGVAGRNLEVHAENPVVVDKAFFVDEGETRVIIPSASNRQIVVVKTTIVNRTSTVIPLLVDADAVKLGDRRGKRYEAVNPFEKSKKIEGKLTEGIKIKEIAPIFWDKTELPRDFQVGGYLVFDVPKGLIIGTLFWDEIEYIPVDFVDYWKNRD</sequence>
<evidence type="ECO:0000313" key="1">
    <source>
        <dbReference type="EMBL" id="SVA24355.1"/>
    </source>
</evidence>
<accession>A0A381U7Z3</accession>